<gene>
    <name evidence="2" type="ORF">Dfulv_27970</name>
</gene>
<evidence type="ECO:0000259" key="1">
    <source>
        <dbReference type="PROSITE" id="PS51202"/>
    </source>
</evidence>
<dbReference type="PROSITE" id="PS51202">
    <property type="entry name" value="RCK_C"/>
    <property type="match status" value="1"/>
</dbReference>
<evidence type="ECO:0000313" key="3">
    <source>
        <dbReference type="Proteomes" id="UP001059617"/>
    </source>
</evidence>
<dbReference type="Pfam" id="PF02080">
    <property type="entry name" value="TrkA_C"/>
    <property type="match status" value="1"/>
</dbReference>
<accession>A0ABY5VR86</accession>
<reference evidence="2" key="2">
    <citation type="submission" date="2022-09" db="EMBL/GenBank/DDBJ databases">
        <title>Biosynthetic gene clusters of Dactylosporangioum fulvum.</title>
        <authorList>
            <person name="Caradec T."/>
        </authorList>
    </citation>
    <scope>NUCLEOTIDE SEQUENCE</scope>
    <source>
        <strain evidence="2">NRRL B-16292</strain>
    </source>
</reference>
<dbReference type="RefSeq" id="WP_259856478.1">
    <property type="nucleotide sequence ID" value="NZ_BAAAST010000062.1"/>
</dbReference>
<proteinExistence type="predicted"/>
<dbReference type="InterPro" id="IPR058776">
    <property type="entry name" value="KhtT-like_N"/>
</dbReference>
<dbReference type="SUPFAM" id="SSF116726">
    <property type="entry name" value="TrkA C-terminal domain-like"/>
    <property type="match status" value="1"/>
</dbReference>
<dbReference type="InterPro" id="IPR026278">
    <property type="entry name" value="KhtT"/>
</dbReference>
<evidence type="ECO:0000313" key="2">
    <source>
        <dbReference type="EMBL" id="UWP79003.1"/>
    </source>
</evidence>
<dbReference type="Pfam" id="PF25991">
    <property type="entry name" value="KhtT_N"/>
    <property type="match status" value="1"/>
</dbReference>
<dbReference type="InterPro" id="IPR006037">
    <property type="entry name" value="RCK_C"/>
</dbReference>
<name>A0ABY5VR86_9ACTN</name>
<dbReference type="Gene3D" id="3.30.70.1450">
    <property type="entry name" value="Regulator of K+ conductance, C-terminal domain"/>
    <property type="match status" value="1"/>
</dbReference>
<reference evidence="2" key="1">
    <citation type="submission" date="2021-04" db="EMBL/GenBank/DDBJ databases">
        <authorList>
            <person name="Hartkoorn R.C."/>
            <person name="Beaudoing E."/>
            <person name="Hot D."/>
        </authorList>
    </citation>
    <scope>NUCLEOTIDE SEQUENCE</scope>
    <source>
        <strain evidence="2">NRRL B-16292</strain>
    </source>
</reference>
<protein>
    <submittedName>
        <fullName evidence="2">Potassium transporter TrkA</fullName>
    </submittedName>
</protein>
<dbReference type="InterPro" id="IPR036721">
    <property type="entry name" value="RCK_C_sf"/>
</dbReference>
<feature type="domain" description="RCK C-terminal" evidence="1">
    <location>
        <begin position="74"/>
        <end position="155"/>
    </location>
</feature>
<keyword evidence="3" id="KW-1185">Reference proteome</keyword>
<sequence length="171" mass="18236">MRLERTPLPGIGIHHTAVTATQQQLGVVCHNTGRRDVVLYHPDDPQRVDHTVVLDPHEARQLAELLAATVMIDHIGAPEPSRDGVSAAYIRIPAGSPYAGRPLRDVRTDAPVVAVVRQRNVAVAPGPGFVLRAADAVIAVGERAVVAILAERLAGDCHRADEPEATVTQPS</sequence>
<dbReference type="EMBL" id="CP073720">
    <property type="protein sequence ID" value="UWP79003.1"/>
    <property type="molecule type" value="Genomic_DNA"/>
</dbReference>
<dbReference type="PIRSF" id="PIRSF005028">
    <property type="entry name" value="KhtT"/>
    <property type="match status" value="1"/>
</dbReference>
<organism evidence="2 3">
    <name type="scientific">Dactylosporangium fulvum</name>
    <dbReference type="NCBI Taxonomy" id="53359"/>
    <lineage>
        <taxon>Bacteria</taxon>
        <taxon>Bacillati</taxon>
        <taxon>Actinomycetota</taxon>
        <taxon>Actinomycetes</taxon>
        <taxon>Micromonosporales</taxon>
        <taxon>Micromonosporaceae</taxon>
        <taxon>Dactylosporangium</taxon>
    </lineage>
</organism>
<dbReference type="Proteomes" id="UP001059617">
    <property type="component" value="Chromosome"/>
</dbReference>